<evidence type="ECO:0000313" key="2">
    <source>
        <dbReference type="EMBL" id="KAJ4492294.1"/>
    </source>
</evidence>
<dbReference type="SUPFAM" id="SSF53448">
    <property type="entry name" value="Nucleotide-diphospho-sugar transferases"/>
    <property type="match status" value="1"/>
</dbReference>
<accession>A0ABQ8VIN0</accession>
<proteinExistence type="predicted"/>
<reference evidence="2" key="1">
    <citation type="submission" date="2022-08" db="EMBL/GenBank/DDBJ databases">
        <title>A Global Phylogenomic Analysis of the Shiitake Genus Lentinula.</title>
        <authorList>
            <consortium name="DOE Joint Genome Institute"/>
            <person name="Sierra-Patev S."/>
            <person name="Min B."/>
            <person name="Naranjo-Ortiz M."/>
            <person name="Looney B."/>
            <person name="Konkel Z."/>
            <person name="Slot J.C."/>
            <person name="Sakamoto Y."/>
            <person name="Steenwyk J.L."/>
            <person name="Rokas A."/>
            <person name="Carro J."/>
            <person name="Camarero S."/>
            <person name="Ferreira P."/>
            <person name="Molpeceres G."/>
            <person name="Ruiz-Duenas F.J."/>
            <person name="Serrano A."/>
            <person name="Henrissat B."/>
            <person name="Drula E."/>
            <person name="Hughes K.W."/>
            <person name="Mata J.L."/>
            <person name="Ishikawa N.K."/>
            <person name="Vargas-Isla R."/>
            <person name="Ushijima S."/>
            <person name="Smith C.A."/>
            <person name="Ahrendt S."/>
            <person name="Andreopoulos W."/>
            <person name="He G."/>
            <person name="Labutti K."/>
            <person name="Lipzen A."/>
            <person name="Ng V."/>
            <person name="Riley R."/>
            <person name="Sandor L."/>
            <person name="Barry K."/>
            <person name="Martinez A.T."/>
            <person name="Xiao Y."/>
            <person name="Gibbons J.G."/>
            <person name="Terashima K."/>
            <person name="Grigoriev I.V."/>
            <person name="Hibbett D.S."/>
        </authorList>
    </citation>
    <scope>NUCLEOTIDE SEQUENCE</scope>
    <source>
        <strain evidence="2">RHP3577 ss4</strain>
    </source>
</reference>
<feature type="compositionally biased region" description="Polar residues" evidence="1">
    <location>
        <begin position="288"/>
        <end position="321"/>
    </location>
</feature>
<dbReference type="Proteomes" id="UP001150217">
    <property type="component" value="Unassembled WGS sequence"/>
</dbReference>
<feature type="region of interest" description="Disordered" evidence="1">
    <location>
        <begin position="1"/>
        <end position="22"/>
    </location>
</feature>
<feature type="compositionally biased region" description="Polar residues" evidence="1">
    <location>
        <begin position="352"/>
        <end position="362"/>
    </location>
</feature>
<dbReference type="PANTHER" id="PTHR11183">
    <property type="entry name" value="GLYCOGENIN SUBFAMILY MEMBER"/>
    <property type="match status" value="1"/>
</dbReference>
<feature type="region of interest" description="Disordered" evidence="1">
    <location>
        <begin position="73"/>
        <end position="125"/>
    </location>
</feature>
<dbReference type="InterPro" id="IPR029044">
    <property type="entry name" value="Nucleotide-diphossugar_trans"/>
</dbReference>
<feature type="compositionally biased region" description="Gly residues" evidence="1">
    <location>
        <begin position="1"/>
        <end position="10"/>
    </location>
</feature>
<feature type="region of interest" description="Disordered" evidence="1">
    <location>
        <begin position="220"/>
        <end position="267"/>
    </location>
</feature>
<feature type="compositionally biased region" description="Polar residues" evidence="1">
    <location>
        <begin position="425"/>
        <end position="437"/>
    </location>
</feature>
<feature type="compositionally biased region" description="Basic and acidic residues" evidence="1">
    <location>
        <begin position="238"/>
        <end position="250"/>
    </location>
</feature>
<gene>
    <name evidence="2" type="ORF">C8R41DRAFT_920069</name>
</gene>
<feature type="compositionally biased region" description="Acidic residues" evidence="1">
    <location>
        <begin position="227"/>
        <end position="237"/>
    </location>
</feature>
<dbReference type="InterPro" id="IPR002495">
    <property type="entry name" value="Glyco_trans_8"/>
</dbReference>
<sequence>MKGSWDGGDQGILNEGRGDNWNRLGFTYNTTPTAAYTYAPAYERFGKQISAIHFIGPHKPWKSIQYRAPFLSQQPHVDLMRPQPPPRLHEQREDKTPPPRPSSPPKLLWNPAIEPPPNTAPPPSAFPSDTYFQNIWDQALSKQHYRTHPHAHYTISLTPDSGAFFEPPPPSHIPERIQDRTVYKFDEVFSPPSKPNPPPPKGLPAMLRLGIQCRVFSDMLPDFSRDGDDEDNTDSDDDKPVVSRLADSDNKTSVSGSSSRTRSRREMREQAIQVSILVDSPKVFNAPKLSQDQKIGSPRRSSLMLQTGNSRRPQWTTSSVPSALPPIVSVGRGGSPESRVNPTGAGIGSGGNDASNSRTSPTLDPLSPREYGFKESPTTVRPPARSSSSSTITPFHANMVAMAGVNQRSFGSPQGPNAPPLGPLRNTSNDSMITSPPLSAGPVSPHKGQPITSVASSRKTGRVFDPARGVELFKCGSEEVLARFLKMSSWEEESSPQR</sequence>
<evidence type="ECO:0000256" key="1">
    <source>
        <dbReference type="SAM" id="MobiDB-lite"/>
    </source>
</evidence>
<name>A0ABQ8VIN0_9AGAR</name>
<evidence type="ECO:0000313" key="3">
    <source>
        <dbReference type="Proteomes" id="UP001150217"/>
    </source>
</evidence>
<feature type="compositionally biased region" description="Basic and acidic residues" evidence="1">
    <location>
        <begin position="87"/>
        <end position="97"/>
    </location>
</feature>
<dbReference type="EMBL" id="JANVFT010000039">
    <property type="protein sequence ID" value="KAJ4492294.1"/>
    <property type="molecule type" value="Genomic_DNA"/>
</dbReference>
<protein>
    <submittedName>
        <fullName evidence="2">Uncharacterized protein</fullName>
    </submittedName>
</protein>
<feature type="region of interest" description="Disordered" evidence="1">
    <location>
        <begin position="407"/>
        <end position="458"/>
    </location>
</feature>
<dbReference type="Pfam" id="PF01501">
    <property type="entry name" value="Glyco_transf_8"/>
    <property type="match status" value="1"/>
</dbReference>
<feature type="region of interest" description="Disordered" evidence="1">
    <location>
        <begin position="288"/>
        <end position="391"/>
    </location>
</feature>
<organism evidence="2 3">
    <name type="scientific">Lentinula lateritia</name>
    <dbReference type="NCBI Taxonomy" id="40482"/>
    <lineage>
        <taxon>Eukaryota</taxon>
        <taxon>Fungi</taxon>
        <taxon>Dikarya</taxon>
        <taxon>Basidiomycota</taxon>
        <taxon>Agaricomycotina</taxon>
        <taxon>Agaricomycetes</taxon>
        <taxon>Agaricomycetidae</taxon>
        <taxon>Agaricales</taxon>
        <taxon>Marasmiineae</taxon>
        <taxon>Omphalotaceae</taxon>
        <taxon>Lentinula</taxon>
    </lineage>
</organism>
<dbReference type="InterPro" id="IPR050587">
    <property type="entry name" value="GNT1/Glycosyltrans_8"/>
</dbReference>
<feature type="compositionally biased region" description="Pro residues" evidence="1">
    <location>
        <begin position="113"/>
        <end position="125"/>
    </location>
</feature>
<dbReference type="Gene3D" id="3.90.550.10">
    <property type="entry name" value="Spore Coat Polysaccharide Biosynthesis Protein SpsA, Chain A"/>
    <property type="match status" value="1"/>
</dbReference>
<keyword evidence="3" id="KW-1185">Reference proteome</keyword>
<comment type="caution">
    <text evidence="2">The sequence shown here is derived from an EMBL/GenBank/DDBJ whole genome shotgun (WGS) entry which is preliminary data.</text>
</comment>